<dbReference type="Gene3D" id="2.60.120.10">
    <property type="entry name" value="Jelly Rolls"/>
    <property type="match status" value="1"/>
</dbReference>
<dbReference type="InterPro" id="IPR014710">
    <property type="entry name" value="RmlC-like_jellyroll"/>
</dbReference>
<feature type="compositionally biased region" description="Low complexity" evidence="1">
    <location>
        <begin position="1046"/>
        <end position="1060"/>
    </location>
</feature>
<feature type="region of interest" description="Disordered" evidence="1">
    <location>
        <begin position="202"/>
        <end position="378"/>
    </location>
</feature>
<evidence type="ECO:0000259" key="2">
    <source>
        <dbReference type="PROSITE" id="PS50042"/>
    </source>
</evidence>
<feature type="region of interest" description="Disordered" evidence="1">
    <location>
        <begin position="1035"/>
        <end position="1060"/>
    </location>
</feature>
<feature type="compositionally biased region" description="Low complexity" evidence="1">
    <location>
        <begin position="935"/>
        <end position="947"/>
    </location>
</feature>
<feature type="region of interest" description="Disordered" evidence="1">
    <location>
        <begin position="878"/>
        <end position="956"/>
    </location>
</feature>
<dbReference type="OrthoDB" id="6431889at2759"/>
<dbReference type="InterPro" id="IPR016024">
    <property type="entry name" value="ARM-type_fold"/>
</dbReference>
<feature type="non-terminal residue" evidence="3">
    <location>
        <position position="1"/>
    </location>
</feature>
<feature type="compositionally biased region" description="Low complexity" evidence="1">
    <location>
        <begin position="547"/>
        <end position="557"/>
    </location>
</feature>
<feature type="region of interest" description="Disordered" evidence="1">
    <location>
        <begin position="542"/>
        <end position="592"/>
    </location>
</feature>
<dbReference type="InterPro" id="IPR050818">
    <property type="entry name" value="KCNH_animal-type"/>
</dbReference>
<feature type="compositionally biased region" description="Gly residues" evidence="1">
    <location>
        <begin position="143"/>
        <end position="170"/>
    </location>
</feature>
<dbReference type="Gramene" id="OE9A046873T1">
    <property type="protein sequence ID" value="OE9A046873C1"/>
    <property type="gene ID" value="OE9A046873"/>
</dbReference>
<feature type="compositionally biased region" description="Polar residues" evidence="1">
    <location>
        <begin position="990"/>
        <end position="1001"/>
    </location>
</feature>
<feature type="compositionally biased region" description="Polar residues" evidence="1">
    <location>
        <begin position="299"/>
        <end position="317"/>
    </location>
</feature>
<dbReference type="Proteomes" id="UP000594638">
    <property type="component" value="Unassembled WGS sequence"/>
</dbReference>
<feature type="region of interest" description="Disordered" evidence="1">
    <location>
        <begin position="120"/>
        <end position="184"/>
    </location>
</feature>
<dbReference type="InterPro" id="IPR018490">
    <property type="entry name" value="cNMP-bd_dom_sf"/>
</dbReference>
<evidence type="ECO:0000313" key="3">
    <source>
        <dbReference type="EMBL" id="CAA2962129.1"/>
    </source>
</evidence>
<feature type="compositionally biased region" description="Polar residues" evidence="1">
    <location>
        <begin position="652"/>
        <end position="669"/>
    </location>
</feature>
<sequence length="1060" mass="113230">RDALNYLYLVCNGSMEVLQDNMVVAILGKGDLVGYDVNAVITPDHTQYGGLNKVGSMLGPPMSHGLVKSSSDLKALTYCDLKCIHISGLLDVLKLYPEFSDTFHREIIHDLSFNLRENHDEQTDEMTDDEEANGLGSPPIDDGYGGGGGNGAGGTRGNGAGGGSIGGGNGARRSPPPNIGHLYRSITSGENQIGRYDHLEEDAAGEEADEDEEEEEDDEEEEEDDEEEEEEEDGDDDDDDEDEEDENDEPEEGDGEEEEPDEGGGGKTGSGRNNNSTPNRQQQQQPGGTRTKEGPVEGTNPTPNERLTNGLTNSVTNQRHKTSSGRSLNELHNQRDDSRTSLNNWQHHHGGKSISDEELSSSIKTEVEASGDLAPDQMNPVANLRRRMIRAQEDCQSAHSYDGLMERTRRRRQVNANTEVARKIIKNNSSDTVVELINSGGSSIMSPTTRSLQHPQAHNTNSHPTSSRLRSASRVPGSIGSRKPPLSFDLSRNTTAIVDRRRRSAGCIPRTLLMGAVAAAAAAANNNSLPARANHSSLLHINEEPTSSSNSASNNHGNNKRTAASSRKSTALNRKNASAARSSGCEVDLNNTNYSSQDLKNIDARISGISASVREMKQELRVEMSQFRATVQLLMQLVDKQVAAPGKGGVSTRETTNNNESSGKTLVRSSSSLHSIANCSTNRLSALERRQNSCAKSRRNSNSNNKHSNKQQATGSALCLKTPIIKSLSAVGLSTTFNATNTTTTTTSVDPSSAAGYFQQQQQQQTSSKVQEAKSGQDQSNSMITTTTTTNSAQKASGLGEGGAEQVISSSSLSLSSSSSLQPIGTSVRLNKPTTTVTTITKVNTLLPENGSTFSSSKDSSNSGVQLAQVSASLNQVNPTLPHPLTPFATTNNANNPLDSNLQRPISQCSSPVTSDFRQSSSGANLNNHSDNDSGRSSSSVNSSSNNFLTRSNGGGAISEQAQLPLSNSTLMTKQQLVVQTSSSSAISSRNQPITQLSSPAPQSPPNLIGGRPAKMFLTEAGANHLRRYTIDIGDENNNEPELKSSKIISNEESNGSSIV</sequence>
<evidence type="ECO:0000256" key="1">
    <source>
        <dbReference type="SAM" id="MobiDB-lite"/>
    </source>
</evidence>
<feature type="compositionally biased region" description="Acidic residues" evidence="1">
    <location>
        <begin position="202"/>
        <end position="262"/>
    </location>
</feature>
<organism evidence="3 4">
    <name type="scientific">Olea europaea subsp. europaea</name>
    <dbReference type="NCBI Taxonomy" id="158383"/>
    <lineage>
        <taxon>Eukaryota</taxon>
        <taxon>Viridiplantae</taxon>
        <taxon>Streptophyta</taxon>
        <taxon>Embryophyta</taxon>
        <taxon>Tracheophyta</taxon>
        <taxon>Spermatophyta</taxon>
        <taxon>Magnoliopsida</taxon>
        <taxon>eudicotyledons</taxon>
        <taxon>Gunneridae</taxon>
        <taxon>Pentapetalae</taxon>
        <taxon>asterids</taxon>
        <taxon>lamiids</taxon>
        <taxon>Lamiales</taxon>
        <taxon>Oleaceae</taxon>
        <taxon>Oleeae</taxon>
        <taxon>Olea</taxon>
    </lineage>
</organism>
<feature type="compositionally biased region" description="Polar residues" evidence="1">
    <location>
        <begin position="897"/>
        <end position="926"/>
    </location>
</feature>
<feature type="compositionally biased region" description="Acidic residues" evidence="1">
    <location>
        <begin position="122"/>
        <end position="132"/>
    </location>
</feature>
<dbReference type="AlphaFoldDB" id="A0A8S0Q862"/>
<dbReference type="InterPro" id="IPR000595">
    <property type="entry name" value="cNMP-bd_dom"/>
</dbReference>
<proteinExistence type="predicted"/>
<feature type="domain" description="Cyclic nucleotide-binding" evidence="2">
    <location>
        <begin position="1"/>
        <end position="34"/>
    </location>
</feature>
<accession>A0A8S0Q862</accession>
<dbReference type="PANTHER" id="PTHR10217:SF637">
    <property type="entry name" value="EAG-LIKE K[+] CHANNEL, ISOFORM A"/>
    <property type="match status" value="1"/>
</dbReference>
<dbReference type="GO" id="GO:0042391">
    <property type="term" value="P:regulation of membrane potential"/>
    <property type="evidence" value="ECO:0007669"/>
    <property type="project" value="TreeGrafter"/>
</dbReference>
<feature type="compositionally biased region" description="Polar residues" evidence="1">
    <location>
        <begin position="560"/>
        <end position="581"/>
    </location>
</feature>
<feature type="region of interest" description="Disordered" evidence="1">
    <location>
        <begin position="644"/>
        <end position="669"/>
    </location>
</feature>
<feature type="compositionally biased region" description="Low complexity" evidence="1">
    <location>
        <begin position="272"/>
        <end position="289"/>
    </location>
</feature>
<dbReference type="CDD" id="cd00038">
    <property type="entry name" value="CAP_ED"/>
    <property type="match status" value="1"/>
</dbReference>
<gene>
    <name evidence="3" type="ORF">OLEA9_A046873</name>
</gene>
<feature type="compositionally biased region" description="Low complexity" evidence="1">
    <location>
        <begin position="692"/>
        <end position="706"/>
    </location>
</feature>
<reference evidence="3 4" key="1">
    <citation type="submission" date="2019-12" db="EMBL/GenBank/DDBJ databases">
        <authorList>
            <person name="Alioto T."/>
            <person name="Alioto T."/>
            <person name="Gomez Garrido J."/>
        </authorList>
    </citation>
    <scope>NUCLEOTIDE SEQUENCE [LARGE SCALE GENOMIC DNA]</scope>
</reference>
<feature type="compositionally biased region" description="Polar residues" evidence="1">
    <location>
        <begin position="444"/>
        <end position="470"/>
    </location>
</feature>
<feature type="region of interest" description="Disordered" evidence="1">
    <location>
        <begin position="740"/>
        <end position="804"/>
    </location>
</feature>
<feature type="compositionally biased region" description="Polar residues" evidence="1">
    <location>
        <begin position="766"/>
        <end position="784"/>
    </location>
</feature>
<dbReference type="PANTHER" id="PTHR10217">
    <property type="entry name" value="VOLTAGE AND LIGAND GATED POTASSIUM CHANNEL"/>
    <property type="match status" value="1"/>
</dbReference>
<dbReference type="SUPFAM" id="SSF51206">
    <property type="entry name" value="cAMP-binding domain-like"/>
    <property type="match status" value="1"/>
</dbReference>
<dbReference type="PROSITE" id="PS50042">
    <property type="entry name" value="CNMP_BINDING_3"/>
    <property type="match status" value="1"/>
</dbReference>
<feature type="region of interest" description="Disordered" evidence="1">
    <location>
        <begin position="444"/>
        <end position="489"/>
    </location>
</feature>
<dbReference type="EMBL" id="CACTIH010000750">
    <property type="protein sequence ID" value="CAA2962129.1"/>
    <property type="molecule type" value="Genomic_DNA"/>
</dbReference>
<protein>
    <submittedName>
        <fullName evidence="3">Potassium voltage-gated channel subfamily H member 8-like</fullName>
    </submittedName>
</protein>
<evidence type="ECO:0000313" key="4">
    <source>
        <dbReference type="Proteomes" id="UP000594638"/>
    </source>
</evidence>
<feature type="region of interest" description="Disordered" evidence="1">
    <location>
        <begin position="689"/>
        <end position="715"/>
    </location>
</feature>
<feature type="region of interest" description="Disordered" evidence="1">
    <location>
        <begin position="982"/>
        <end position="1007"/>
    </location>
</feature>
<keyword evidence="4" id="KW-1185">Reference proteome</keyword>
<comment type="caution">
    <text evidence="3">The sequence shown here is derived from an EMBL/GenBank/DDBJ whole genome shotgun (WGS) entry which is preliminary data.</text>
</comment>
<dbReference type="GO" id="GO:0005249">
    <property type="term" value="F:voltage-gated potassium channel activity"/>
    <property type="evidence" value="ECO:0007669"/>
    <property type="project" value="TreeGrafter"/>
</dbReference>
<dbReference type="SUPFAM" id="SSF48371">
    <property type="entry name" value="ARM repeat"/>
    <property type="match status" value="1"/>
</dbReference>
<name>A0A8S0Q862_OLEEU</name>
<dbReference type="GO" id="GO:0005886">
    <property type="term" value="C:plasma membrane"/>
    <property type="evidence" value="ECO:0007669"/>
    <property type="project" value="TreeGrafter"/>
</dbReference>